<dbReference type="Proteomes" id="UP000554965">
    <property type="component" value="Unassembled WGS sequence"/>
</dbReference>
<dbReference type="RefSeq" id="WP_186246086.1">
    <property type="nucleotide sequence ID" value="NZ_OCTY01000008.1"/>
</dbReference>
<dbReference type="SUPFAM" id="SSF56349">
    <property type="entry name" value="DNA breaking-rejoining enzymes"/>
    <property type="match status" value="1"/>
</dbReference>
<keyword evidence="4" id="KW-1185">Reference proteome</keyword>
<dbReference type="Pfam" id="PF00589">
    <property type="entry name" value="Phage_integrase"/>
    <property type="match status" value="1"/>
</dbReference>
<dbReference type="GO" id="GO:0003677">
    <property type="term" value="F:DNA binding"/>
    <property type="evidence" value="ECO:0007669"/>
    <property type="project" value="InterPro"/>
</dbReference>
<proteinExistence type="predicted"/>
<evidence type="ECO:0000259" key="2">
    <source>
        <dbReference type="PROSITE" id="PS51898"/>
    </source>
</evidence>
<dbReference type="InterPro" id="IPR011010">
    <property type="entry name" value="DNA_brk_join_enz"/>
</dbReference>
<reference evidence="3 4" key="1">
    <citation type="submission" date="2017-10" db="EMBL/GenBank/DDBJ databases">
        <authorList>
            <consortium name="Urmite Genomes"/>
        </authorList>
    </citation>
    <scope>NUCLEOTIDE SEQUENCE [LARGE SCALE GENOMIC DNA]</scope>
    <source>
        <strain evidence="3 4">FB-527</strain>
    </source>
</reference>
<organism evidence="3 4">
    <name type="scientific">Mycobacterium simulans</name>
    <dbReference type="NCBI Taxonomy" id="627089"/>
    <lineage>
        <taxon>Bacteria</taxon>
        <taxon>Bacillati</taxon>
        <taxon>Actinomycetota</taxon>
        <taxon>Actinomycetes</taxon>
        <taxon>Mycobacteriales</taxon>
        <taxon>Mycobacteriaceae</taxon>
        <taxon>Mycobacterium</taxon>
    </lineage>
</organism>
<accession>A0A7Z7NDG4</accession>
<keyword evidence="1" id="KW-0233">DNA recombination</keyword>
<protein>
    <recommendedName>
        <fullName evidence="2">Tyr recombinase domain-containing protein</fullName>
    </recommendedName>
</protein>
<evidence type="ECO:0000313" key="4">
    <source>
        <dbReference type="Proteomes" id="UP000554965"/>
    </source>
</evidence>
<dbReference type="InterPro" id="IPR002104">
    <property type="entry name" value="Integrase_catalytic"/>
</dbReference>
<sequence length="830" mass="92629">MSVAQALAPAPGVPAGEHVFVGGPIDHHVGRIAAVVDPAFLAEAGWDPARQILVFAPEHPLLGRRICRAEGCWTTATAASGICSPCRKRLIENGLDEHEVAALSPRERRSQRRGPECCRVQGCAREWLSLRSGLCSAHAEQKRRMPGVGFSAFLTHQMVKPLPLLPDCSVEACVRQRRHPGGLYCHAHQQRLRSLRKQDPGLDESCWQAIESAIGRGGEVSLRGLSPLVVAQLLVGLQQRCRINAVKTSDAVLRVLVNDIRAQRVASLADYAIGEDRDLEFTGLANCLKGHARRVLSTPEAEVTQDEWDLAVFGHNGTLSFTAITQTWLREAAKRWAADDLPKRRVRSGRRTSAGLAVRHYIGCLARLSESLRMREDLGEHPQALGRTDMEAFLHRLAYLESGGQISGDARIRACREVRTVLTRIRAMGLTRPGGIAAGLGEDFAIGQSDVPAEPEPGEPNRDLPPEIMAQLCAHLDRLTSPQVRTAVELAIDTGRRPEEICALDFDCLTRDDDGLPVLIYDNHKANRPARRLPISEQTAAVVIAQQQRVRARYPHTEVGELKLLPTDRRNPGGRRAITAFTLAFAHRSWVDRMPLLHNADGIEYDKSKIVLYAYRHSYAQRHADAGVPVEVLRELMSHRKLETTSGYYRVGEIRRREAVDRVTAMQFDRHGNRIWRQAQALLHSEHARRAVGEVAVPFGVCAEPSNVKAGGGACPFRFRCAGCDHFRTDVSYLPDLHAYLDDLLRTRERLLATTELDQWARTEAMPSNEEIRRIRRLIDQISHGLDELEPEQRQQLQQAVTIARQHRSVTLGMPRTRRPLPDLRPERTT</sequence>
<name>A0A7Z7NDG4_9MYCO</name>
<dbReference type="PROSITE" id="PS51898">
    <property type="entry name" value="TYR_RECOMBINASE"/>
    <property type="match status" value="1"/>
</dbReference>
<dbReference type="GO" id="GO:0015074">
    <property type="term" value="P:DNA integration"/>
    <property type="evidence" value="ECO:0007669"/>
    <property type="project" value="InterPro"/>
</dbReference>
<dbReference type="GO" id="GO:0006310">
    <property type="term" value="P:DNA recombination"/>
    <property type="evidence" value="ECO:0007669"/>
    <property type="project" value="UniProtKB-KW"/>
</dbReference>
<dbReference type="Gene3D" id="1.10.443.10">
    <property type="entry name" value="Intergrase catalytic core"/>
    <property type="match status" value="1"/>
</dbReference>
<evidence type="ECO:0000256" key="1">
    <source>
        <dbReference type="ARBA" id="ARBA00023172"/>
    </source>
</evidence>
<evidence type="ECO:0000313" key="3">
    <source>
        <dbReference type="EMBL" id="SOK27377.1"/>
    </source>
</evidence>
<dbReference type="InterPro" id="IPR013762">
    <property type="entry name" value="Integrase-like_cat_sf"/>
</dbReference>
<comment type="caution">
    <text evidence="3">The sequence shown here is derived from an EMBL/GenBank/DDBJ whole genome shotgun (WGS) entry which is preliminary data.</text>
</comment>
<dbReference type="EMBL" id="OCTY01000008">
    <property type="protein sequence ID" value="SOK27377.1"/>
    <property type="molecule type" value="Genomic_DNA"/>
</dbReference>
<gene>
    <name evidence="3" type="ORF">MSIMFB_05669</name>
</gene>
<feature type="domain" description="Tyr recombinase" evidence="2">
    <location>
        <begin position="459"/>
        <end position="661"/>
    </location>
</feature>
<dbReference type="AlphaFoldDB" id="A0A7Z7NDG4"/>